<dbReference type="Pfam" id="PF07715">
    <property type="entry name" value="Plug"/>
    <property type="match status" value="1"/>
</dbReference>
<dbReference type="Gene3D" id="2.40.170.20">
    <property type="entry name" value="TonB-dependent receptor, beta-barrel domain"/>
    <property type="match status" value="1"/>
</dbReference>
<dbReference type="SUPFAM" id="SSF49464">
    <property type="entry name" value="Carboxypeptidase regulatory domain-like"/>
    <property type="match status" value="1"/>
</dbReference>
<evidence type="ECO:0000313" key="12">
    <source>
        <dbReference type="EMBL" id="OQP46867.1"/>
    </source>
</evidence>
<organism evidence="12 13">
    <name type="scientific">Niastella yeongjuensis</name>
    <dbReference type="NCBI Taxonomy" id="354355"/>
    <lineage>
        <taxon>Bacteria</taxon>
        <taxon>Pseudomonadati</taxon>
        <taxon>Bacteroidota</taxon>
        <taxon>Chitinophagia</taxon>
        <taxon>Chitinophagales</taxon>
        <taxon>Chitinophagaceae</taxon>
        <taxon>Niastella</taxon>
    </lineage>
</organism>
<dbReference type="InterPro" id="IPR023997">
    <property type="entry name" value="TonB-dep_OMP_SusC/RagA_CS"/>
</dbReference>
<evidence type="ECO:0000256" key="6">
    <source>
        <dbReference type="ARBA" id="ARBA00023136"/>
    </source>
</evidence>
<keyword evidence="5 9" id="KW-0798">TonB box</keyword>
<dbReference type="Gene3D" id="2.170.130.10">
    <property type="entry name" value="TonB-dependent receptor, plug domain"/>
    <property type="match status" value="1"/>
</dbReference>
<keyword evidence="7 8" id="KW-0998">Cell outer membrane</keyword>
<dbReference type="Pfam" id="PF00593">
    <property type="entry name" value="TonB_dep_Rec_b-barrel"/>
    <property type="match status" value="1"/>
</dbReference>
<evidence type="ECO:0000256" key="3">
    <source>
        <dbReference type="ARBA" id="ARBA00022452"/>
    </source>
</evidence>
<evidence type="ECO:0000256" key="2">
    <source>
        <dbReference type="ARBA" id="ARBA00022448"/>
    </source>
</evidence>
<comment type="subcellular location">
    <subcellularLocation>
        <location evidence="1 8">Cell outer membrane</location>
        <topology evidence="1 8">Multi-pass membrane protein</topology>
    </subcellularLocation>
</comment>
<dbReference type="InterPro" id="IPR023996">
    <property type="entry name" value="TonB-dep_OMP_SusC/RagA"/>
</dbReference>
<comment type="similarity">
    <text evidence="8 9">Belongs to the TonB-dependent receptor family.</text>
</comment>
<evidence type="ECO:0000256" key="5">
    <source>
        <dbReference type="ARBA" id="ARBA00023077"/>
    </source>
</evidence>
<gene>
    <name evidence="12" type="ORF">A4H97_04920</name>
</gene>
<evidence type="ECO:0000313" key="13">
    <source>
        <dbReference type="Proteomes" id="UP000192610"/>
    </source>
</evidence>
<sequence>MPTGIVAQNNKPLIKGQVLDEKDAPLPGVNILIKGANRGVNSGADGKFSLEAPGENAVLVISYIGYVTREISIKGISKELSIQLQSSGNTLNDVVVIGYGTQKKVNLTGSVENINAARLADRPVTQLSTALQGIAPGVTVTTSTGAPGSDAGNIRIRGIGTLNNANPLVLIDGIEGNMNELDPNMIESISVLKDAASSAIYGSRAANGVLLVTTKRAKGDRLTITYNGFMGKQKATNLPDKVDALDHMRLLNEAYVNTGITPVYTDQFIEKYSQEMLTNPDEYPNTDWQKEVLKGSGMMQNHSVGISGSSGKLRFLTTLGYLHQDGIVKSSSFERYTLRNNADVKFNEKVSMKLDLQLINRNTTEPGRGMTNVFSQMNRIPAVQLGRLTNGKWGEGWNGNNPIAMVEDGGALKNNTLSMQGNLQLSYKPVYWLTADLVAAPRFVNSYDDDFVKAVTTYTGTGSVAFTQPAKSEKTNTNARSYYGNYRANITADKQFGSHSVKWLLGASKETYYASDFTAFRDNYQFPDYTVLNAGDKSNQQASGSASEWTLQSFFSRLNYDFKGKYLLEANARYDGSSRFTKGNRYGFFPSFSAGWRVSEENFMESLRSVLTDLKFRASWGTLGNQNIGTYPFASNIALGSYSMAGQVVSIGALNDMSNKDITWETTTMTDVGVDVTLFKNLSITADWYRKITDDILLTLDIPLYIGLNAPYQNAGKVSNVGWELGVNYNGRAGAFTYGINFNISDVKNKVLDLKGISASSLLQSREGYSINSIYALEADGYFQSQAEIDNHPAQVGVLAPGDIKYVNQNKDNIINNDDYKIIGSTLPRYTYGLNLNAGYKGFSLNAFLQGVGKANGYLYSYAIQPFYSGGTAHEQHKDSWTPENPNAAFPRLTYGDGGNNYQPSSFWMKNAAYVRLKNIQLGYSLPVSLINKWGMTSLKVYVAGQNLLTHDKFWKGYDVETPVGTGNLYPQVKVYTVGLDIKF</sequence>
<keyword evidence="2 8" id="KW-0813">Transport</keyword>
<dbReference type="Pfam" id="PF13715">
    <property type="entry name" value="CarbopepD_reg_2"/>
    <property type="match status" value="1"/>
</dbReference>
<proteinExistence type="inferred from homology"/>
<name>A0A1V9EL38_9BACT</name>
<evidence type="ECO:0008006" key="14">
    <source>
        <dbReference type="Google" id="ProtNLM"/>
    </source>
</evidence>
<dbReference type="GO" id="GO:0009279">
    <property type="term" value="C:cell outer membrane"/>
    <property type="evidence" value="ECO:0007669"/>
    <property type="project" value="UniProtKB-SubCell"/>
</dbReference>
<dbReference type="InterPro" id="IPR000531">
    <property type="entry name" value="Beta-barrel_TonB"/>
</dbReference>
<evidence type="ECO:0000256" key="8">
    <source>
        <dbReference type="PROSITE-ProRule" id="PRU01360"/>
    </source>
</evidence>
<accession>A0A1V9EL38</accession>
<keyword evidence="4 8" id="KW-0812">Transmembrane</keyword>
<dbReference type="AlphaFoldDB" id="A0A1V9EL38"/>
<evidence type="ECO:0000256" key="9">
    <source>
        <dbReference type="RuleBase" id="RU003357"/>
    </source>
</evidence>
<evidence type="ECO:0000256" key="4">
    <source>
        <dbReference type="ARBA" id="ARBA00022692"/>
    </source>
</evidence>
<keyword evidence="6 8" id="KW-0472">Membrane</keyword>
<dbReference type="Gene3D" id="2.60.40.1120">
    <property type="entry name" value="Carboxypeptidase-like, regulatory domain"/>
    <property type="match status" value="1"/>
</dbReference>
<feature type="domain" description="TonB-dependent receptor plug" evidence="11">
    <location>
        <begin position="104"/>
        <end position="209"/>
    </location>
</feature>
<dbReference type="OrthoDB" id="899266at2"/>
<dbReference type="InterPro" id="IPR037066">
    <property type="entry name" value="Plug_dom_sf"/>
</dbReference>
<evidence type="ECO:0000256" key="1">
    <source>
        <dbReference type="ARBA" id="ARBA00004571"/>
    </source>
</evidence>
<keyword evidence="13" id="KW-1185">Reference proteome</keyword>
<dbReference type="FunFam" id="2.170.130.10:FF:000003">
    <property type="entry name" value="SusC/RagA family TonB-linked outer membrane protein"/>
    <property type="match status" value="1"/>
</dbReference>
<dbReference type="InterPro" id="IPR012910">
    <property type="entry name" value="Plug_dom"/>
</dbReference>
<dbReference type="SUPFAM" id="SSF56935">
    <property type="entry name" value="Porins"/>
    <property type="match status" value="1"/>
</dbReference>
<dbReference type="STRING" id="354355.SAMN05660816_01007"/>
<dbReference type="EMBL" id="LVXG01000023">
    <property type="protein sequence ID" value="OQP46867.1"/>
    <property type="molecule type" value="Genomic_DNA"/>
</dbReference>
<evidence type="ECO:0000256" key="7">
    <source>
        <dbReference type="ARBA" id="ARBA00023237"/>
    </source>
</evidence>
<dbReference type="NCBIfam" id="TIGR04056">
    <property type="entry name" value="OMP_RagA_SusC"/>
    <property type="match status" value="1"/>
</dbReference>
<dbReference type="InterPro" id="IPR036942">
    <property type="entry name" value="Beta-barrel_TonB_sf"/>
</dbReference>
<dbReference type="Proteomes" id="UP000192610">
    <property type="component" value="Unassembled WGS sequence"/>
</dbReference>
<dbReference type="NCBIfam" id="TIGR04057">
    <property type="entry name" value="SusC_RagA_signa"/>
    <property type="match status" value="1"/>
</dbReference>
<evidence type="ECO:0000259" key="10">
    <source>
        <dbReference type="Pfam" id="PF00593"/>
    </source>
</evidence>
<evidence type="ECO:0000259" key="11">
    <source>
        <dbReference type="Pfam" id="PF07715"/>
    </source>
</evidence>
<comment type="caution">
    <text evidence="12">The sequence shown here is derived from an EMBL/GenBank/DDBJ whole genome shotgun (WGS) entry which is preliminary data.</text>
</comment>
<keyword evidence="3 8" id="KW-1134">Transmembrane beta strand</keyword>
<dbReference type="InterPro" id="IPR039426">
    <property type="entry name" value="TonB-dep_rcpt-like"/>
</dbReference>
<reference evidence="13" key="1">
    <citation type="submission" date="2016-04" db="EMBL/GenBank/DDBJ databases">
        <authorList>
            <person name="Chen L."/>
            <person name="Zhuang W."/>
            <person name="Wang G."/>
        </authorList>
    </citation>
    <scope>NUCLEOTIDE SEQUENCE [LARGE SCALE GENOMIC DNA]</scope>
    <source>
        <strain evidence="13">17621</strain>
    </source>
</reference>
<dbReference type="PROSITE" id="PS52016">
    <property type="entry name" value="TONB_DEPENDENT_REC_3"/>
    <property type="match status" value="1"/>
</dbReference>
<protein>
    <recommendedName>
        <fullName evidence="14">SusC/RagA family TonB-linked outer membrane protein</fullName>
    </recommendedName>
</protein>
<dbReference type="InterPro" id="IPR008969">
    <property type="entry name" value="CarboxyPept-like_regulatory"/>
</dbReference>
<feature type="domain" description="TonB-dependent receptor-like beta-barrel" evidence="10">
    <location>
        <begin position="390"/>
        <end position="948"/>
    </location>
</feature>